<reference evidence="13 14" key="1">
    <citation type="submission" date="2016-10" db="EMBL/GenBank/DDBJ databases">
        <authorList>
            <person name="de Groot N.N."/>
        </authorList>
    </citation>
    <scope>NUCLEOTIDE SEQUENCE [LARGE SCALE GENOMIC DNA]</scope>
    <source>
        <strain evidence="13 14">DSM 18684</strain>
    </source>
</reference>
<dbReference type="Proteomes" id="UP000199666">
    <property type="component" value="Unassembled WGS sequence"/>
</dbReference>
<keyword evidence="9" id="KW-0407">Ion channel</keyword>
<feature type="transmembrane region" description="Helical" evidence="11">
    <location>
        <begin position="79"/>
        <end position="102"/>
    </location>
</feature>
<keyword evidence="7" id="KW-0869">Chloride channel</keyword>
<keyword evidence="5" id="KW-0406">Ion transport</keyword>
<dbReference type="PANTHER" id="PTHR43427:SF6">
    <property type="entry name" value="CHLORIDE CHANNEL PROTEIN CLC-E"/>
    <property type="match status" value="1"/>
</dbReference>
<evidence type="ECO:0000256" key="7">
    <source>
        <dbReference type="ARBA" id="ARBA00023173"/>
    </source>
</evidence>
<evidence type="ECO:0000256" key="6">
    <source>
        <dbReference type="ARBA" id="ARBA00023136"/>
    </source>
</evidence>
<accession>A0A1I2WHW0</accession>
<feature type="transmembrane region" description="Helical" evidence="11">
    <location>
        <begin position="389"/>
        <end position="411"/>
    </location>
</feature>
<evidence type="ECO:0000256" key="4">
    <source>
        <dbReference type="ARBA" id="ARBA00022989"/>
    </source>
</evidence>
<evidence type="ECO:0000256" key="5">
    <source>
        <dbReference type="ARBA" id="ARBA00023065"/>
    </source>
</evidence>
<dbReference type="AlphaFoldDB" id="A0A1I2WHW0"/>
<keyword evidence="3 11" id="KW-0812">Transmembrane</keyword>
<evidence type="ECO:0000256" key="11">
    <source>
        <dbReference type="SAM" id="Phobius"/>
    </source>
</evidence>
<dbReference type="RefSeq" id="WP_090993030.1">
    <property type="nucleotide sequence ID" value="NZ_FOPP01000004.1"/>
</dbReference>
<evidence type="ECO:0000256" key="9">
    <source>
        <dbReference type="ARBA" id="ARBA00023303"/>
    </source>
</evidence>
<feature type="transmembrane region" description="Helical" evidence="11">
    <location>
        <begin position="290"/>
        <end position="308"/>
    </location>
</feature>
<dbReference type="GO" id="GO:0005254">
    <property type="term" value="F:chloride channel activity"/>
    <property type="evidence" value="ECO:0007669"/>
    <property type="project" value="UniProtKB-KW"/>
</dbReference>
<feature type="transmembrane region" description="Helical" evidence="11">
    <location>
        <begin position="34"/>
        <end position="59"/>
    </location>
</feature>
<dbReference type="InterPro" id="IPR050368">
    <property type="entry name" value="ClC-type_chloride_channel"/>
</dbReference>
<evidence type="ECO:0000256" key="1">
    <source>
        <dbReference type="ARBA" id="ARBA00004141"/>
    </source>
</evidence>
<feature type="transmembrane region" description="Helical" evidence="11">
    <location>
        <begin position="217"/>
        <end position="235"/>
    </location>
</feature>
<dbReference type="OrthoDB" id="9812438at2"/>
<dbReference type="SUPFAM" id="SSF81340">
    <property type="entry name" value="Clc chloride channel"/>
    <property type="match status" value="1"/>
</dbReference>
<evidence type="ECO:0000256" key="3">
    <source>
        <dbReference type="ARBA" id="ARBA00022692"/>
    </source>
</evidence>
<dbReference type="InterPro" id="IPR001807">
    <property type="entry name" value="ClC"/>
</dbReference>
<dbReference type="PANTHER" id="PTHR43427">
    <property type="entry name" value="CHLORIDE CHANNEL PROTEIN CLC-E"/>
    <property type="match status" value="1"/>
</dbReference>
<feature type="domain" description="CBS" evidence="12">
    <location>
        <begin position="536"/>
        <end position="596"/>
    </location>
</feature>
<dbReference type="STRING" id="414048.SAMN04489864_10464"/>
<protein>
    <submittedName>
        <fullName evidence="13">H+/Cl-antiporter ClcA</fullName>
    </submittedName>
</protein>
<name>A0A1I2WHW0_9SPHI</name>
<comment type="subcellular location">
    <subcellularLocation>
        <location evidence="1">Membrane</location>
        <topology evidence="1">Multi-pass membrane protein</topology>
    </subcellularLocation>
</comment>
<keyword evidence="6 11" id="KW-0472">Membrane</keyword>
<keyword evidence="4 11" id="KW-1133">Transmembrane helix</keyword>
<feature type="transmembrane region" description="Helical" evidence="11">
    <location>
        <begin position="320"/>
        <end position="343"/>
    </location>
</feature>
<dbReference type="Pfam" id="PF00654">
    <property type="entry name" value="Voltage_CLC"/>
    <property type="match status" value="1"/>
</dbReference>
<feature type="transmembrane region" description="Helical" evidence="11">
    <location>
        <begin position="355"/>
        <end position="377"/>
    </location>
</feature>
<dbReference type="InterPro" id="IPR000644">
    <property type="entry name" value="CBS_dom"/>
</dbReference>
<dbReference type="GO" id="GO:0034707">
    <property type="term" value="C:chloride channel complex"/>
    <property type="evidence" value="ECO:0007669"/>
    <property type="project" value="UniProtKB-KW"/>
</dbReference>
<dbReference type="EMBL" id="FOPP01000004">
    <property type="protein sequence ID" value="SFH00905.1"/>
    <property type="molecule type" value="Genomic_DNA"/>
</dbReference>
<evidence type="ECO:0000313" key="14">
    <source>
        <dbReference type="Proteomes" id="UP000199666"/>
    </source>
</evidence>
<feature type="transmembrane region" description="Helical" evidence="11">
    <location>
        <begin position="180"/>
        <end position="205"/>
    </location>
</feature>
<dbReference type="InterPro" id="IPR014743">
    <property type="entry name" value="Cl-channel_core"/>
</dbReference>
<dbReference type="Pfam" id="PF00571">
    <property type="entry name" value="CBS"/>
    <property type="match status" value="1"/>
</dbReference>
<sequence length="628" mass="66984">MFRKSSRGKIPIAPALADLEAYLEPSGSLVTKRLLLISLQVIMNAIIIGGIAKLLVLLIDLITNLSFYGIVSVEERSPAGHQLGILVIVVPVIGALVVGMMARYGSQAIRGHGIPEAMEQVLTNESKIKPIITLLKPISAAISIGTGGPFGAEGPIISTGGALGSFAGQLMHITPNERKIMLTAGATAGMAAIFGTPMAAVLLAIELLLFEFSPRSIIPVALACVTGTAMHHLLFGSAPVFEMAPLPTPSYQNMIAYTLMGAVIGVIATGVSKSVYLIEDLFEHLPIHWMFWPAIGAIAVGVVGYFAPYTLGVGYSNISALLSGSMTVQMVLGLCLLKFISWAVSLGSGTSGGTLAPLLTIGGATGLGIGMLVMYIYPSSNVNLPTCALIGMAAMFAGASRALLTSIIFAFETTMQPNGLLPLMGACTAAYFVSFLIMKGTIMTEKIQRRGIATPSAYEPDALQGINVGELMHTKIPVVSPQSFIEQVKKSVQHHKDNKLKGFIACDKEGNMLGRISISSLNNPNADKNRVIADILNKQQLYVYPDSRIALAIQLMDRYQTDFIPVVDRTQKNKAIGILTAPMIFAAYSKHKGTDQRYQRAISIKRSGYKLVVYGKQLLGKDNKKEES</sequence>
<dbReference type="SUPFAM" id="SSF54631">
    <property type="entry name" value="CBS-domain pair"/>
    <property type="match status" value="1"/>
</dbReference>
<dbReference type="Gene3D" id="3.10.580.10">
    <property type="entry name" value="CBS-domain"/>
    <property type="match status" value="1"/>
</dbReference>
<dbReference type="PRINTS" id="PR00762">
    <property type="entry name" value="CLCHANNEL"/>
</dbReference>
<dbReference type="PROSITE" id="PS51371">
    <property type="entry name" value="CBS"/>
    <property type="match status" value="1"/>
</dbReference>
<keyword evidence="8" id="KW-0868">Chloride</keyword>
<proteinExistence type="predicted"/>
<organism evidence="13 14">
    <name type="scientific">Pedobacter insulae</name>
    <dbReference type="NCBI Taxonomy" id="414048"/>
    <lineage>
        <taxon>Bacteria</taxon>
        <taxon>Pseudomonadati</taxon>
        <taxon>Bacteroidota</taxon>
        <taxon>Sphingobacteriia</taxon>
        <taxon>Sphingobacteriales</taxon>
        <taxon>Sphingobacteriaceae</taxon>
        <taxon>Pedobacter</taxon>
    </lineage>
</organism>
<keyword evidence="14" id="KW-1185">Reference proteome</keyword>
<evidence type="ECO:0000256" key="8">
    <source>
        <dbReference type="ARBA" id="ARBA00023214"/>
    </source>
</evidence>
<keyword evidence="10" id="KW-0129">CBS domain</keyword>
<keyword evidence="2" id="KW-0813">Transport</keyword>
<dbReference type="InterPro" id="IPR046342">
    <property type="entry name" value="CBS_dom_sf"/>
</dbReference>
<evidence type="ECO:0000256" key="2">
    <source>
        <dbReference type="ARBA" id="ARBA00022448"/>
    </source>
</evidence>
<feature type="transmembrane region" description="Helical" evidence="11">
    <location>
        <begin position="423"/>
        <end position="442"/>
    </location>
</feature>
<evidence type="ECO:0000256" key="10">
    <source>
        <dbReference type="PROSITE-ProRule" id="PRU00703"/>
    </source>
</evidence>
<dbReference type="Gene3D" id="1.10.3080.10">
    <property type="entry name" value="Clc chloride channel"/>
    <property type="match status" value="1"/>
</dbReference>
<dbReference type="CDD" id="cd00400">
    <property type="entry name" value="Voltage_gated_ClC"/>
    <property type="match status" value="1"/>
</dbReference>
<evidence type="ECO:0000313" key="13">
    <source>
        <dbReference type="EMBL" id="SFH00905.1"/>
    </source>
</evidence>
<feature type="transmembrane region" description="Helical" evidence="11">
    <location>
        <begin position="255"/>
        <end position="278"/>
    </location>
</feature>
<evidence type="ECO:0000259" key="12">
    <source>
        <dbReference type="PROSITE" id="PS51371"/>
    </source>
</evidence>
<gene>
    <name evidence="13" type="ORF">SAMN04489864_10464</name>
</gene>